<dbReference type="InterPro" id="IPR032696">
    <property type="entry name" value="SQ_cyclase_C"/>
</dbReference>
<dbReference type="EC" id="5.4.99.-" evidence="4"/>
<dbReference type="Proteomes" id="UP000237000">
    <property type="component" value="Unassembled WGS sequence"/>
</dbReference>
<feature type="signal peptide" evidence="5">
    <location>
        <begin position="1"/>
        <end position="21"/>
    </location>
</feature>
<feature type="domain" description="Squalene cyclase C-terminal" evidence="6">
    <location>
        <begin position="295"/>
        <end position="429"/>
    </location>
</feature>
<evidence type="ECO:0000256" key="3">
    <source>
        <dbReference type="ARBA" id="ARBA00023235"/>
    </source>
</evidence>
<protein>
    <recommendedName>
        <fullName evidence="4">Terpene cyclase/mutase family member</fullName>
        <ecNumber evidence="4">5.4.99.-</ecNumber>
    </recommendedName>
</protein>
<dbReference type="OrthoDB" id="21502at2759"/>
<organism evidence="8 9">
    <name type="scientific">Trema orientale</name>
    <name type="common">Charcoal tree</name>
    <name type="synonym">Celtis orientalis</name>
    <dbReference type="NCBI Taxonomy" id="63057"/>
    <lineage>
        <taxon>Eukaryota</taxon>
        <taxon>Viridiplantae</taxon>
        <taxon>Streptophyta</taxon>
        <taxon>Embryophyta</taxon>
        <taxon>Tracheophyta</taxon>
        <taxon>Spermatophyta</taxon>
        <taxon>Magnoliopsida</taxon>
        <taxon>eudicotyledons</taxon>
        <taxon>Gunneridae</taxon>
        <taxon>Pentapetalae</taxon>
        <taxon>rosids</taxon>
        <taxon>fabids</taxon>
        <taxon>Rosales</taxon>
        <taxon>Cannabaceae</taxon>
        <taxon>Trema</taxon>
    </lineage>
</organism>
<evidence type="ECO:0000259" key="7">
    <source>
        <dbReference type="Pfam" id="PF13249"/>
    </source>
</evidence>
<dbReference type="EMBL" id="JXTC01000459">
    <property type="protein sequence ID" value="PON52397.1"/>
    <property type="molecule type" value="Genomic_DNA"/>
</dbReference>
<feature type="domain" description="Squalene cyclase N-terminal" evidence="7">
    <location>
        <begin position="25"/>
        <end position="237"/>
    </location>
</feature>
<evidence type="ECO:0000313" key="9">
    <source>
        <dbReference type="Proteomes" id="UP000237000"/>
    </source>
</evidence>
<dbReference type="GO" id="GO:0016104">
    <property type="term" value="P:triterpenoid biosynthetic process"/>
    <property type="evidence" value="ECO:0007669"/>
    <property type="project" value="InterPro"/>
</dbReference>
<dbReference type="Gene3D" id="1.50.10.20">
    <property type="match status" value="2"/>
</dbReference>
<dbReference type="GO" id="GO:0031559">
    <property type="term" value="F:oxidosqualene cyclase activity"/>
    <property type="evidence" value="ECO:0007669"/>
    <property type="project" value="UniProtKB-ARBA"/>
</dbReference>
<reference evidence="9" key="1">
    <citation type="submission" date="2016-06" db="EMBL/GenBank/DDBJ databases">
        <title>Parallel loss of symbiosis genes in relatives of nitrogen-fixing non-legume Parasponia.</title>
        <authorList>
            <person name="Van Velzen R."/>
            <person name="Holmer R."/>
            <person name="Bu F."/>
            <person name="Rutten L."/>
            <person name="Van Zeijl A."/>
            <person name="Liu W."/>
            <person name="Santuari L."/>
            <person name="Cao Q."/>
            <person name="Sharma T."/>
            <person name="Shen D."/>
            <person name="Roswanjaya Y."/>
            <person name="Wardhani T."/>
            <person name="Kalhor M.S."/>
            <person name="Jansen J."/>
            <person name="Van den Hoogen J."/>
            <person name="Gungor B."/>
            <person name="Hartog M."/>
            <person name="Hontelez J."/>
            <person name="Verver J."/>
            <person name="Yang W.-C."/>
            <person name="Schijlen E."/>
            <person name="Repin R."/>
            <person name="Schilthuizen M."/>
            <person name="Schranz E."/>
            <person name="Heidstra R."/>
            <person name="Miyata K."/>
            <person name="Fedorova E."/>
            <person name="Kohlen W."/>
            <person name="Bisseling T."/>
            <person name="Smit S."/>
            <person name="Geurts R."/>
        </authorList>
    </citation>
    <scope>NUCLEOTIDE SEQUENCE [LARGE SCALE GENOMIC DNA]</scope>
    <source>
        <strain evidence="9">cv. RG33-2</strain>
    </source>
</reference>
<dbReference type="InterPro" id="IPR008930">
    <property type="entry name" value="Terpenoid_cyclase/PrenylTrfase"/>
</dbReference>
<dbReference type="InterPro" id="IPR032697">
    <property type="entry name" value="SQ_cyclase_N"/>
</dbReference>
<dbReference type="PANTHER" id="PTHR11764">
    <property type="entry name" value="TERPENE CYCLASE/MUTASE FAMILY MEMBER"/>
    <property type="match status" value="1"/>
</dbReference>
<dbReference type="CDD" id="cd02892">
    <property type="entry name" value="SQCY_1"/>
    <property type="match status" value="1"/>
</dbReference>
<dbReference type="InterPro" id="IPR018333">
    <property type="entry name" value="Squalene_cyclase"/>
</dbReference>
<feature type="chain" id="PRO_5015200081" description="Terpene cyclase/mutase family member" evidence="5">
    <location>
        <begin position="22"/>
        <end position="668"/>
    </location>
</feature>
<sequence length="668" mass="75961">MAIGQLNVLVIVLYITGSLNAVFGPEHRKEVIRYIYNHQNEDGGWGQHIEGPSTMFGSAESYITLRLLGEGPEDGEDNAIARGRKWILDHGGVVGIPSWGKFWLTVLGVYEWSGCNPLPPELWLLPRMFCVHPGKMNALARLVYLPMSFLYGKRFVGPITELVQSLRQELYTGPYHEINWNKARSTVAKEDLYFPHPLVQDMVWRLLYYFAEPMLTRWPFSLLREKALKVAIEHVHYEDRISNYLSVASQEKIISMLACWVKDPNSEAYKCHLARIPDYFWVAEDGAKCQGVGSQSWDAALAVQAIISCNLNEEYGPILRKAHEFLKASQIRENPPGNFIEMYRHICKGGWTFNTADQGWVISDCTAESLKAMLLLSQISPALVGKKMDSECFYDSVNLLLSYQSSDGSFPAWEPERAYRWLEYLNPTEFLADTIVERDYVECSSSVIQSLVLFRKLYPTHRRKEIDSCISQEESVTLRVHKIPIVIGTYTLYEPYALLVIHEFVTLVCVYQACANLYGRWGLCYTYAAWFGVEALVACGKSYKNSPILRKACEFLLSKQLPDGGWGESYLSSTNEVYTNLEGNRSNVVQTAWALLALIVAGQAEMDSTPIHHGIKLLINAQMEDGDFPQQEVNGIYMKNGVLNFSAYRNIFTIWAIGEYRGRVLFAY</sequence>
<dbReference type="NCBIfam" id="TIGR01787">
    <property type="entry name" value="squalene_cyclas"/>
    <property type="match status" value="1"/>
</dbReference>
<dbReference type="PANTHER" id="PTHR11764:SF19">
    <property type="entry name" value="TERPENE CYCLASE_MUTASE FAMILY MEMBER"/>
    <property type="match status" value="1"/>
</dbReference>
<dbReference type="InParanoid" id="A0A2P5BUD3"/>
<keyword evidence="3 4" id="KW-0413">Isomerase</keyword>
<comment type="caution">
    <text evidence="8">The sequence shown here is derived from an EMBL/GenBank/DDBJ whole genome shotgun (WGS) entry which is preliminary data.</text>
</comment>
<dbReference type="AlphaFoldDB" id="A0A2P5BUD3"/>
<comment type="similarity">
    <text evidence="1 4">Belongs to the terpene cyclase/mutase family.</text>
</comment>
<evidence type="ECO:0000256" key="5">
    <source>
        <dbReference type="SAM" id="SignalP"/>
    </source>
</evidence>
<dbReference type="SUPFAM" id="SSF48239">
    <property type="entry name" value="Terpenoid cyclases/Protein prenyltransferases"/>
    <property type="match status" value="2"/>
</dbReference>
<evidence type="ECO:0000256" key="2">
    <source>
        <dbReference type="ARBA" id="ARBA00022737"/>
    </source>
</evidence>
<name>A0A2P5BUD3_TREOI</name>
<keyword evidence="5" id="KW-0732">Signal</keyword>
<dbReference type="STRING" id="63057.A0A2P5BUD3"/>
<accession>A0A2P5BUD3</accession>
<dbReference type="GO" id="GO:0005811">
    <property type="term" value="C:lipid droplet"/>
    <property type="evidence" value="ECO:0007669"/>
    <property type="project" value="InterPro"/>
</dbReference>
<evidence type="ECO:0000256" key="1">
    <source>
        <dbReference type="ARBA" id="ARBA00009755"/>
    </source>
</evidence>
<dbReference type="Pfam" id="PF13249">
    <property type="entry name" value="SQHop_cyclase_N"/>
    <property type="match status" value="1"/>
</dbReference>
<dbReference type="FunFam" id="1.50.10.20:FF:000011">
    <property type="entry name" value="Terpene cyclase/mutase family member"/>
    <property type="match status" value="1"/>
</dbReference>
<evidence type="ECO:0000313" key="8">
    <source>
        <dbReference type="EMBL" id="PON52397.1"/>
    </source>
</evidence>
<evidence type="ECO:0000256" key="4">
    <source>
        <dbReference type="RuleBase" id="RU362003"/>
    </source>
</evidence>
<gene>
    <name evidence="8" type="ORF">TorRG33x02_308380</name>
</gene>
<feature type="domain" description="Squalene cyclase C-terminal" evidence="6">
    <location>
        <begin position="517"/>
        <end position="661"/>
    </location>
</feature>
<dbReference type="Pfam" id="PF13243">
    <property type="entry name" value="SQHop_cyclase_C"/>
    <property type="match status" value="2"/>
</dbReference>
<keyword evidence="9" id="KW-1185">Reference proteome</keyword>
<keyword evidence="2" id="KW-0677">Repeat</keyword>
<evidence type="ECO:0000259" key="6">
    <source>
        <dbReference type="Pfam" id="PF13243"/>
    </source>
</evidence>
<proteinExistence type="inferred from homology"/>